<keyword evidence="1" id="KW-1133">Transmembrane helix</keyword>
<feature type="transmembrane region" description="Helical" evidence="1">
    <location>
        <begin position="21"/>
        <end position="41"/>
    </location>
</feature>
<organism evidence="2 3">
    <name type="scientific">Handelsmanbacteria sp. (strain RIFCSPLOWO2_12_FULL_64_10)</name>
    <dbReference type="NCBI Taxonomy" id="1817868"/>
    <lineage>
        <taxon>Bacteria</taxon>
        <taxon>Candidatus Handelsmaniibacteriota</taxon>
    </lineage>
</organism>
<proteinExistence type="predicted"/>
<evidence type="ECO:0000313" key="2">
    <source>
        <dbReference type="EMBL" id="OGG46416.1"/>
    </source>
</evidence>
<keyword evidence="1" id="KW-0472">Membrane</keyword>
<sequence length="77" mass="8649">MEARKRRQTRRRAFLRTIGRGVASLFILLLVGLGSYLMATTPGIPKTYAVAFVALNGLFWGAFAVRDRWTRNPDAHA</sequence>
<evidence type="ECO:0000313" key="3">
    <source>
        <dbReference type="Proteomes" id="UP000178606"/>
    </source>
</evidence>
<comment type="caution">
    <text evidence="2">The sequence shown here is derived from an EMBL/GenBank/DDBJ whole genome shotgun (WGS) entry which is preliminary data.</text>
</comment>
<dbReference type="EMBL" id="MFKF01000317">
    <property type="protein sequence ID" value="OGG46416.1"/>
    <property type="molecule type" value="Genomic_DNA"/>
</dbReference>
<reference evidence="2 3" key="1">
    <citation type="journal article" date="2016" name="Nat. Commun.">
        <title>Thousands of microbial genomes shed light on interconnected biogeochemical processes in an aquifer system.</title>
        <authorList>
            <person name="Anantharaman K."/>
            <person name="Brown C.T."/>
            <person name="Hug L.A."/>
            <person name="Sharon I."/>
            <person name="Castelle C.J."/>
            <person name="Probst A.J."/>
            <person name="Thomas B.C."/>
            <person name="Singh A."/>
            <person name="Wilkins M.J."/>
            <person name="Karaoz U."/>
            <person name="Brodie E.L."/>
            <person name="Williams K.H."/>
            <person name="Hubbard S.S."/>
            <person name="Banfield J.F."/>
        </authorList>
    </citation>
    <scope>NUCLEOTIDE SEQUENCE [LARGE SCALE GENOMIC DNA]</scope>
    <source>
        <strain evidence="3">RIFCSPLOWO2_12_FULL_64_10</strain>
    </source>
</reference>
<accession>A0A1F6CB45</accession>
<dbReference type="AlphaFoldDB" id="A0A1F6CB45"/>
<gene>
    <name evidence="2" type="ORF">A3F84_05225</name>
</gene>
<keyword evidence="1" id="KW-0812">Transmembrane</keyword>
<name>A0A1F6CB45_HANXR</name>
<evidence type="ECO:0000256" key="1">
    <source>
        <dbReference type="SAM" id="Phobius"/>
    </source>
</evidence>
<protein>
    <submittedName>
        <fullName evidence="2">Uncharacterized protein</fullName>
    </submittedName>
</protein>
<dbReference type="Proteomes" id="UP000178606">
    <property type="component" value="Unassembled WGS sequence"/>
</dbReference>
<feature type="transmembrane region" description="Helical" evidence="1">
    <location>
        <begin position="47"/>
        <end position="65"/>
    </location>
</feature>